<proteinExistence type="predicted"/>
<dbReference type="Proteomes" id="UP000641932">
    <property type="component" value="Unassembled WGS sequence"/>
</dbReference>
<evidence type="ECO:0000259" key="1">
    <source>
        <dbReference type="Pfam" id="PF12680"/>
    </source>
</evidence>
<keyword evidence="3" id="KW-1185">Reference proteome</keyword>
<accession>A0A917ZKI1</accession>
<dbReference type="SUPFAM" id="SSF54427">
    <property type="entry name" value="NTF2-like"/>
    <property type="match status" value="1"/>
</dbReference>
<sequence>MSDIDFDQLVDRYIAVWNESDTARRADAVAAVFAEDGTFTDPLSDVRGHEGLEAVIAGVQKQFPGFVLRRGGPVDGHHGIARFTWELAPEAGGEALVVGFDTVVVGEDGRIATVLGFFDKVPAA</sequence>
<feature type="domain" description="SnoaL-like" evidence="1">
    <location>
        <begin position="10"/>
        <end position="112"/>
    </location>
</feature>
<protein>
    <submittedName>
        <fullName evidence="2">Isomerase</fullName>
    </submittedName>
</protein>
<dbReference type="Pfam" id="PF12680">
    <property type="entry name" value="SnoaL_2"/>
    <property type="match status" value="1"/>
</dbReference>
<dbReference type="InterPro" id="IPR032710">
    <property type="entry name" value="NTF2-like_dom_sf"/>
</dbReference>
<evidence type="ECO:0000313" key="2">
    <source>
        <dbReference type="EMBL" id="GGO84627.1"/>
    </source>
</evidence>
<dbReference type="EMBL" id="BMMS01000006">
    <property type="protein sequence ID" value="GGO84627.1"/>
    <property type="molecule type" value="Genomic_DNA"/>
</dbReference>
<keyword evidence="2" id="KW-0413">Isomerase</keyword>
<organism evidence="2 3">
    <name type="scientific">Wenjunlia tyrosinilytica</name>
    <dbReference type="NCBI Taxonomy" id="1544741"/>
    <lineage>
        <taxon>Bacteria</taxon>
        <taxon>Bacillati</taxon>
        <taxon>Actinomycetota</taxon>
        <taxon>Actinomycetes</taxon>
        <taxon>Kitasatosporales</taxon>
        <taxon>Streptomycetaceae</taxon>
        <taxon>Wenjunlia</taxon>
    </lineage>
</organism>
<dbReference type="Gene3D" id="3.10.450.50">
    <property type="match status" value="1"/>
</dbReference>
<dbReference type="InterPro" id="IPR037401">
    <property type="entry name" value="SnoaL-like"/>
</dbReference>
<reference evidence="2" key="2">
    <citation type="submission" date="2020-09" db="EMBL/GenBank/DDBJ databases">
        <authorList>
            <person name="Sun Q."/>
            <person name="Zhou Y."/>
        </authorList>
    </citation>
    <scope>NUCLEOTIDE SEQUENCE</scope>
    <source>
        <strain evidence="2">CGMCC 4.7201</strain>
    </source>
</reference>
<name>A0A917ZKI1_9ACTN</name>
<reference evidence="2" key="1">
    <citation type="journal article" date="2014" name="Int. J. Syst. Evol. Microbiol.">
        <title>Complete genome sequence of Corynebacterium casei LMG S-19264T (=DSM 44701T), isolated from a smear-ripened cheese.</title>
        <authorList>
            <consortium name="US DOE Joint Genome Institute (JGI-PGF)"/>
            <person name="Walter F."/>
            <person name="Albersmeier A."/>
            <person name="Kalinowski J."/>
            <person name="Ruckert C."/>
        </authorList>
    </citation>
    <scope>NUCLEOTIDE SEQUENCE</scope>
    <source>
        <strain evidence="2">CGMCC 4.7201</strain>
    </source>
</reference>
<comment type="caution">
    <text evidence="2">The sequence shown here is derived from an EMBL/GenBank/DDBJ whole genome shotgun (WGS) entry which is preliminary data.</text>
</comment>
<dbReference type="RefSeq" id="WP_189130896.1">
    <property type="nucleotide sequence ID" value="NZ_BMMS01000006.1"/>
</dbReference>
<dbReference type="AlphaFoldDB" id="A0A917ZKI1"/>
<gene>
    <name evidence="2" type="ORF">GCM10012280_16530</name>
</gene>
<evidence type="ECO:0000313" key="3">
    <source>
        <dbReference type="Proteomes" id="UP000641932"/>
    </source>
</evidence>
<dbReference type="GO" id="GO:0016853">
    <property type="term" value="F:isomerase activity"/>
    <property type="evidence" value="ECO:0007669"/>
    <property type="project" value="UniProtKB-KW"/>
</dbReference>